<evidence type="ECO:0000313" key="5">
    <source>
        <dbReference type="RefSeq" id="XP_003742802.1"/>
    </source>
</evidence>
<dbReference type="RefSeq" id="XP_003742802.1">
    <property type="nucleotide sequence ID" value="XM_003742754.1"/>
</dbReference>
<dbReference type="Proteomes" id="UP000694867">
    <property type="component" value="Unplaced"/>
</dbReference>
<evidence type="ECO:0000256" key="2">
    <source>
        <dbReference type="SAM" id="Phobius"/>
    </source>
</evidence>
<dbReference type="KEGG" id="goe:100906264"/>
<gene>
    <name evidence="5" type="primary">LOC100906264</name>
</gene>
<accession>A0AAJ6VXV3</accession>
<feature type="region of interest" description="Disordered" evidence="1">
    <location>
        <begin position="151"/>
        <end position="174"/>
    </location>
</feature>
<proteinExistence type="predicted"/>
<organism evidence="4 5">
    <name type="scientific">Galendromus occidentalis</name>
    <name type="common">western predatory mite</name>
    <dbReference type="NCBI Taxonomy" id="34638"/>
    <lineage>
        <taxon>Eukaryota</taxon>
        <taxon>Metazoa</taxon>
        <taxon>Ecdysozoa</taxon>
        <taxon>Arthropoda</taxon>
        <taxon>Chelicerata</taxon>
        <taxon>Arachnida</taxon>
        <taxon>Acari</taxon>
        <taxon>Parasitiformes</taxon>
        <taxon>Mesostigmata</taxon>
        <taxon>Gamasina</taxon>
        <taxon>Phytoseioidea</taxon>
        <taxon>Phytoseiidae</taxon>
        <taxon>Typhlodrominae</taxon>
        <taxon>Galendromus</taxon>
    </lineage>
</organism>
<feature type="compositionally biased region" description="Low complexity" evidence="1">
    <location>
        <begin position="151"/>
        <end position="163"/>
    </location>
</feature>
<protein>
    <submittedName>
        <fullName evidence="5">Uncharacterized protein LOC100906264</fullName>
    </submittedName>
</protein>
<evidence type="ECO:0000256" key="3">
    <source>
        <dbReference type="SAM" id="SignalP"/>
    </source>
</evidence>
<keyword evidence="2" id="KW-0472">Membrane</keyword>
<feature type="compositionally biased region" description="Polar residues" evidence="1">
    <location>
        <begin position="164"/>
        <end position="174"/>
    </location>
</feature>
<dbReference type="AlphaFoldDB" id="A0AAJ6VXV3"/>
<feature type="transmembrane region" description="Helical" evidence="2">
    <location>
        <begin position="46"/>
        <end position="67"/>
    </location>
</feature>
<feature type="chain" id="PRO_5042596809" evidence="3">
    <location>
        <begin position="21"/>
        <end position="174"/>
    </location>
</feature>
<evidence type="ECO:0000313" key="4">
    <source>
        <dbReference type="Proteomes" id="UP000694867"/>
    </source>
</evidence>
<name>A0AAJ6VXV3_9ACAR</name>
<sequence length="174" mass="18939">MRPTYHAVMALGLLMHTVLAGPIIESKEDKSIVTGRASMLGRFEPIVNSVVVPFLVATGVVSLVRMVPGVVSSLPGMFGFAKRTGYEGGDTYPKEFYDIMTMLDNASVKYGQHVTDPNAIQRQPVASASQQYQYQYQQYLQQAAQAQAAQQQAAQVAQSQSGQKTQATARQHQG</sequence>
<keyword evidence="3" id="KW-0732">Signal</keyword>
<evidence type="ECO:0000256" key="1">
    <source>
        <dbReference type="SAM" id="MobiDB-lite"/>
    </source>
</evidence>
<dbReference type="GeneID" id="100906264"/>
<keyword evidence="2" id="KW-0812">Transmembrane</keyword>
<reference evidence="5" key="1">
    <citation type="submission" date="2025-08" db="UniProtKB">
        <authorList>
            <consortium name="RefSeq"/>
        </authorList>
    </citation>
    <scope>IDENTIFICATION</scope>
</reference>
<keyword evidence="4" id="KW-1185">Reference proteome</keyword>
<feature type="signal peptide" evidence="3">
    <location>
        <begin position="1"/>
        <end position="20"/>
    </location>
</feature>
<keyword evidence="2" id="KW-1133">Transmembrane helix</keyword>